<organism evidence="1 2">
    <name type="scientific">Phytophthora nicotianae CJ01A1</name>
    <dbReference type="NCBI Taxonomy" id="1317063"/>
    <lineage>
        <taxon>Eukaryota</taxon>
        <taxon>Sar</taxon>
        <taxon>Stramenopiles</taxon>
        <taxon>Oomycota</taxon>
        <taxon>Peronosporomycetes</taxon>
        <taxon>Peronosporales</taxon>
        <taxon>Peronosporaceae</taxon>
        <taxon>Phytophthora</taxon>
    </lineage>
</organism>
<protein>
    <submittedName>
        <fullName evidence="1">Uncharacterized protein</fullName>
    </submittedName>
</protein>
<name>W2VQ07_PHYNI</name>
<evidence type="ECO:0000313" key="1">
    <source>
        <dbReference type="EMBL" id="ETO99727.1"/>
    </source>
</evidence>
<evidence type="ECO:0000313" key="2">
    <source>
        <dbReference type="Proteomes" id="UP000018958"/>
    </source>
</evidence>
<comment type="caution">
    <text evidence="1">The sequence shown here is derived from an EMBL/GenBank/DDBJ whole genome shotgun (WGS) entry which is preliminary data.</text>
</comment>
<proteinExistence type="predicted"/>
<reference evidence="1 2" key="1">
    <citation type="submission" date="2013-11" db="EMBL/GenBank/DDBJ databases">
        <title>The Genome Sequence of Phytophthora parasitica CJ01A1.</title>
        <authorList>
            <consortium name="The Broad Institute Genomics Platform"/>
            <person name="Russ C."/>
            <person name="Tyler B."/>
            <person name="Panabieres F."/>
            <person name="Shan W."/>
            <person name="Tripathy S."/>
            <person name="Grunwald N."/>
            <person name="Machado M."/>
            <person name="Johnson C.S."/>
            <person name="Walker B."/>
            <person name="Young S.K."/>
            <person name="Zeng Q."/>
            <person name="Gargeya S."/>
            <person name="Fitzgerald M."/>
            <person name="Haas B."/>
            <person name="Abouelleil A."/>
            <person name="Allen A.W."/>
            <person name="Alvarado L."/>
            <person name="Arachchi H.M."/>
            <person name="Berlin A.M."/>
            <person name="Chapman S.B."/>
            <person name="Gainer-Dewar J."/>
            <person name="Goldberg J."/>
            <person name="Griggs A."/>
            <person name="Gujja S."/>
            <person name="Hansen M."/>
            <person name="Howarth C."/>
            <person name="Imamovic A."/>
            <person name="Ireland A."/>
            <person name="Larimer J."/>
            <person name="McCowan C."/>
            <person name="Murphy C."/>
            <person name="Pearson M."/>
            <person name="Poon T.W."/>
            <person name="Priest M."/>
            <person name="Roberts A."/>
            <person name="Saif S."/>
            <person name="Shea T."/>
            <person name="Sisk P."/>
            <person name="Sykes S."/>
            <person name="Wortman J."/>
            <person name="Nusbaum C."/>
            <person name="Birren B."/>
        </authorList>
    </citation>
    <scope>NUCLEOTIDE SEQUENCE [LARGE SCALE GENOMIC DNA]</scope>
    <source>
        <strain evidence="1 2">CJ01A1</strain>
    </source>
</reference>
<gene>
    <name evidence="1" type="ORF">F441_22853</name>
</gene>
<dbReference type="EMBL" id="ANIX01005164">
    <property type="protein sequence ID" value="ETO99727.1"/>
    <property type="molecule type" value="Genomic_DNA"/>
</dbReference>
<accession>W2VQ07</accession>
<sequence length="55" mass="6131">MLEVSVSVYLTEFCFPLRKTSSVLPCQLTPAQIMTLPPPLTRFDMNLGAARKSCQ</sequence>
<dbReference type="AlphaFoldDB" id="W2VQ07"/>
<dbReference type="Proteomes" id="UP000018958">
    <property type="component" value="Unassembled WGS sequence"/>
</dbReference>